<dbReference type="EMBL" id="CACSLK010020742">
    <property type="protein sequence ID" value="CAA0821500.1"/>
    <property type="molecule type" value="Genomic_DNA"/>
</dbReference>
<feature type="compositionally biased region" description="Basic residues" evidence="1">
    <location>
        <begin position="85"/>
        <end position="97"/>
    </location>
</feature>
<feature type="compositionally biased region" description="Basic residues" evidence="1">
    <location>
        <begin position="114"/>
        <end position="130"/>
    </location>
</feature>
<feature type="non-terminal residue" evidence="2">
    <location>
        <position position="1"/>
    </location>
</feature>
<accession>A0A9N7N6P1</accession>
<dbReference type="AlphaFoldDB" id="A0A9N7N6P1"/>
<reference evidence="2" key="1">
    <citation type="submission" date="2019-12" db="EMBL/GenBank/DDBJ databases">
        <authorList>
            <person name="Scholes J."/>
        </authorList>
    </citation>
    <scope>NUCLEOTIDE SEQUENCE</scope>
</reference>
<organism evidence="2 3">
    <name type="scientific">Striga hermonthica</name>
    <name type="common">Purple witchweed</name>
    <name type="synonym">Buchnera hermonthica</name>
    <dbReference type="NCBI Taxonomy" id="68872"/>
    <lineage>
        <taxon>Eukaryota</taxon>
        <taxon>Viridiplantae</taxon>
        <taxon>Streptophyta</taxon>
        <taxon>Embryophyta</taxon>
        <taxon>Tracheophyta</taxon>
        <taxon>Spermatophyta</taxon>
        <taxon>Magnoliopsida</taxon>
        <taxon>eudicotyledons</taxon>
        <taxon>Gunneridae</taxon>
        <taxon>Pentapetalae</taxon>
        <taxon>asterids</taxon>
        <taxon>lamiids</taxon>
        <taxon>Lamiales</taxon>
        <taxon>Orobanchaceae</taxon>
        <taxon>Buchnereae</taxon>
        <taxon>Striga</taxon>
    </lineage>
</organism>
<proteinExistence type="predicted"/>
<comment type="caution">
    <text evidence="2">The sequence shown here is derived from an EMBL/GenBank/DDBJ whole genome shotgun (WGS) entry which is preliminary data.</text>
</comment>
<dbReference type="Proteomes" id="UP001153555">
    <property type="component" value="Unassembled WGS sequence"/>
</dbReference>
<sequence length="159" mass="17968">RSFRVCVVYLSFSIFSTLLSAFRKFFLSLVVCRFRLFGTGLENKETRAAVSHPTTQLARVHRVSKHRAASAPRQQQKSHFLAPRREKRRTAATHHPRAAMAPRLGQKPLSLAPRRGRNRAAEKHHQHAARVPRPELQLSSSQALRRGMHHAAANSSTTP</sequence>
<evidence type="ECO:0000313" key="3">
    <source>
        <dbReference type="Proteomes" id="UP001153555"/>
    </source>
</evidence>
<gene>
    <name evidence="2" type="ORF">SHERM_19502</name>
</gene>
<protein>
    <submittedName>
        <fullName evidence="2">Uncharacterized protein</fullName>
    </submittedName>
</protein>
<feature type="non-terminal residue" evidence="2">
    <location>
        <position position="159"/>
    </location>
</feature>
<feature type="region of interest" description="Disordered" evidence="1">
    <location>
        <begin position="63"/>
        <end position="159"/>
    </location>
</feature>
<evidence type="ECO:0000313" key="2">
    <source>
        <dbReference type="EMBL" id="CAA0821500.1"/>
    </source>
</evidence>
<name>A0A9N7N6P1_STRHE</name>
<keyword evidence="3" id="KW-1185">Reference proteome</keyword>
<evidence type="ECO:0000256" key="1">
    <source>
        <dbReference type="SAM" id="MobiDB-lite"/>
    </source>
</evidence>